<proteinExistence type="predicted"/>
<dbReference type="Proteomes" id="UP000887563">
    <property type="component" value="Unplaced"/>
</dbReference>
<dbReference type="WBParaSite" id="Minc3s09902g43631">
    <property type="protein sequence ID" value="Minc3s09902g43631"/>
    <property type="gene ID" value="Minc3s09902g43631"/>
</dbReference>
<reference evidence="3" key="1">
    <citation type="submission" date="2022-11" db="UniProtKB">
        <authorList>
            <consortium name="WormBaseParasite"/>
        </authorList>
    </citation>
    <scope>IDENTIFICATION</scope>
</reference>
<evidence type="ECO:0000313" key="2">
    <source>
        <dbReference type="Proteomes" id="UP000887563"/>
    </source>
</evidence>
<organism evidence="2 3">
    <name type="scientific">Meloidogyne incognita</name>
    <name type="common">Southern root-knot nematode worm</name>
    <name type="synonym">Oxyuris incognita</name>
    <dbReference type="NCBI Taxonomy" id="6306"/>
    <lineage>
        <taxon>Eukaryota</taxon>
        <taxon>Metazoa</taxon>
        <taxon>Ecdysozoa</taxon>
        <taxon>Nematoda</taxon>
        <taxon>Chromadorea</taxon>
        <taxon>Rhabditida</taxon>
        <taxon>Tylenchina</taxon>
        <taxon>Tylenchomorpha</taxon>
        <taxon>Tylenchoidea</taxon>
        <taxon>Meloidogynidae</taxon>
        <taxon>Meloidogyninae</taxon>
        <taxon>Meloidogyne</taxon>
        <taxon>Meloidogyne incognita group</taxon>
    </lineage>
</organism>
<feature type="compositionally biased region" description="Low complexity" evidence="1">
    <location>
        <begin position="96"/>
        <end position="127"/>
    </location>
</feature>
<feature type="region of interest" description="Disordered" evidence="1">
    <location>
        <begin position="158"/>
        <end position="182"/>
    </location>
</feature>
<evidence type="ECO:0000256" key="1">
    <source>
        <dbReference type="SAM" id="MobiDB-lite"/>
    </source>
</evidence>
<feature type="region of interest" description="Disordered" evidence="1">
    <location>
        <begin position="73"/>
        <end position="133"/>
    </location>
</feature>
<keyword evidence="2" id="KW-1185">Reference proteome</keyword>
<accession>A0A914P0I9</accession>
<evidence type="ECO:0000313" key="3">
    <source>
        <dbReference type="WBParaSite" id="Minc3s09902g43631"/>
    </source>
</evidence>
<sequence length="311" mass="33521">MSNGHQQQIITENNNLNIRRYISQLYVIPAVDASEAGKGQLEISVNQGQVPNNVQMQVHGCPIKVDVRERQVGKPVSAPVYARPTTSTSSPPPTRGPSSSAYFSSTSPQAAPSPSYTAAAPSPSSTPQLPRSPPLVAGVEAALLGGYTVAQYGNGGGGGIPTTKLKPSPLSTPPSTRPKPKLFEEKEIPISRPSMPEAAQLEMTRSAEMTLFRDIPKTPVTTPVEAGREIPIQHSFERIPEHYQPKENTIKITQKFNDLPYAPLDQNIKKTLELLNQQQQQGIIREREIIAPPISSSAISPISTESGAPQI</sequence>
<dbReference type="AlphaFoldDB" id="A0A914P0I9"/>
<name>A0A914P0I9_MELIC</name>
<protein>
    <submittedName>
        <fullName evidence="3">Uncharacterized protein</fullName>
    </submittedName>
</protein>